<feature type="domain" description="SHSP" evidence="1">
    <location>
        <begin position="1"/>
        <end position="99"/>
    </location>
</feature>
<dbReference type="Pfam" id="PF00011">
    <property type="entry name" value="HSP20"/>
    <property type="match status" value="1"/>
</dbReference>
<evidence type="ECO:0000313" key="2">
    <source>
        <dbReference type="EMBL" id="KKL97976.1"/>
    </source>
</evidence>
<name>A0A0F9H4T5_9ZZZZ</name>
<evidence type="ECO:0000259" key="1">
    <source>
        <dbReference type="PROSITE" id="PS01031"/>
    </source>
</evidence>
<dbReference type="SUPFAM" id="SSF49764">
    <property type="entry name" value="HSP20-like chaperones"/>
    <property type="match status" value="1"/>
</dbReference>
<sequence length="99" mass="10719">MIEFDDTFEIIAELPGLISADIQLDVSRNGVEIRNSQPDLGLSTDGAVLTNERPPQEFYKTVSLPAPVHSDQVTVALQDGLLKVTIQKVSSATRTVSIP</sequence>
<organism evidence="2">
    <name type="scientific">marine sediment metagenome</name>
    <dbReference type="NCBI Taxonomy" id="412755"/>
    <lineage>
        <taxon>unclassified sequences</taxon>
        <taxon>metagenomes</taxon>
        <taxon>ecological metagenomes</taxon>
    </lineage>
</organism>
<dbReference type="InterPro" id="IPR002068">
    <property type="entry name" value="A-crystallin/Hsp20_dom"/>
</dbReference>
<comment type="caution">
    <text evidence="2">The sequence shown here is derived from an EMBL/GenBank/DDBJ whole genome shotgun (WGS) entry which is preliminary data.</text>
</comment>
<protein>
    <recommendedName>
        <fullName evidence="1">SHSP domain-containing protein</fullName>
    </recommendedName>
</protein>
<accession>A0A0F9H4T5</accession>
<dbReference type="CDD" id="cd06464">
    <property type="entry name" value="ACD_sHsps-like"/>
    <property type="match status" value="1"/>
</dbReference>
<dbReference type="AlphaFoldDB" id="A0A0F9H4T5"/>
<dbReference type="PROSITE" id="PS01031">
    <property type="entry name" value="SHSP"/>
    <property type="match status" value="1"/>
</dbReference>
<gene>
    <name evidence="2" type="ORF">LCGC14_1829010</name>
</gene>
<dbReference type="Gene3D" id="2.60.40.790">
    <property type="match status" value="1"/>
</dbReference>
<dbReference type="InterPro" id="IPR008978">
    <property type="entry name" value="HSP20-like_chaperone"/>
</dbReference>
<dbReference type="EMBL" id="LAZR01018033">
    <property type="protein sequence ID" value="KKL97976.1"/>
    <property type="molecule type" value="Genomic_DNA"/>
</dbReference>
<reference evidence="2" key="1">
    <citation type="journal article" date="2015" name="Nature">
        <title>Complex archaea that bridge the gap between prokaryotes and eukaryotes.</title>
        <authorList>
            <person name="Spang A."/>
            <person name="Saw J.H."/>
            <person name="Jorgensen S.L."/>
            <person name="Zaremba-Niedzwiedzka K."/>
            <person name="Martijn J."/>
            <person name="Lind A.E."/>
            <person name="van Eijk R."/>
            <person name="Schleper C."/>
            <person name="Guy L."/>
            <person name="Ettema T.J."/>
        </authorList>
    </citation>
    <scope>NUCLEOTIDE SEQUENCE</scope>
</reference>
<proteinExistence type="predicted"/>